<keyword evidence="4" id="KW-1185">Reference proteome</keyword>
<dbReference type="AlphaFoldDB" id="A0A1L6JF17"/>
<evidence type="ECO:0000313" key="3">
    <source>
        <dbReference type="EMBL" id="RSY78743.1"/>
    </source>
</evidence>
<dbReference type="Pfam" id="PF11730">
    <property type="entry name" value="DUF3297"/>
    <property type="match status" value="1"/>
</dbReference>
<evidence type="ECO:0000313" key="4">
    <source>
        <dbReference type="Proteomes" id="UP000185161"/>
    </source>
</evidence>
<dbReference type="InterPro" id="IPR021724">
    <property type="entry name" value="DUF3297"/>
</dbReference>
<reference evidence="5 6" key="3">
    <citation type="submission" date="2018-07" db="EMBL/GenBank/DDBJ databases">
        <title>Genomic and Epidemiologic Investigation of an Indolent Hospital Outbreak.</title>
        <authorList>
            <person name="Johnson R.C."/>
            <person name="Deming C."/>
            <person name="Conlan S."/>
            <person name="Zellmer C.J."/>
            <person name="Michelin A.V."/>
            <person name="Lee-Lin S."/>
            <person name="Thomas P.J."/>
            <person name="Park M."/>
            <person name="Weingarten R.A."/>
            <person name="Less J."/>
            <person name="Dekker J.P."/>
            <person name="Frank K.M."/>
            <person name="Musser K.A."/>
            <person name="Mcquiston J.R."/>
            <person name="Henderson D.K."/>
            <person name="Lau A.F."/>
            <person name="Palmore T.N."/>
            <person name="Segre J.A."/>
        </authorList>
    </citation>
    <scope>NUCLEOTIDE SEQUENCE [LARGE SCALE GENOMIC DNA]</scope>
    <source>
        <strain evidence="3 6">SK-CDC1_0717</strain>
        <strain evidence="2 5">SK-NIH.Env10_0317</strain>
    </source>
</reference>
<dbReference type="RefSeq" id="WP_066573509.1">
    <property type="nucleotide sequence ID" value="NZ_CP018820.1"/>
</dbReference>
<dbReference type="EMBL" id="QQYZ01000022">
    <property type="protein sequence ID" value="RSY78743.1"/>
    <property type="molecule type" value="Genomic_DNA"/>
</dbReference>
<dbReference type="STRING" id="93064.BRX40_20660"/>
<keyword evidence="1" id="KW-0575">Peroxidase</keyword>
<dbReference type="EMBL" id="QQWO01000002">
    <property type="protein sequence ID" value="RSV07029.1"/>
    <property type="molecule type" value="Genomic_DNA"/>
</dbReference>
<evidence type="ECO:0000313" key="6">
    <source>
        <dbReference type="Proteomes" id="UP000287746"/>
    </source>
</evidence>
<dbReference type="Proteomes" id="UP000286681">
    <property type="component" value="Unassembled WGS sequence"/>
</dbReference>
<evidence type="ECO:0000313" key="5">
    <source>
        <dbReference type="Proteomes" id="UP000286681"/>
    </source>
</evidence>
<protein>
    <submittedName>
        <fullName evidence="2">DUF3297 family protein</fullName>
    </submittedName>
    <submittedName>
        <fullName evidence="1">Glutathione peroxidase</fullName>
    </submittedName>
</protein>
<evidence type="ECO:0000313" key="1">
    <source>
        <dbReference type="EMBL" id="APR54514.1"/>
    </source>
</evidence>
<dbReference type="KEGG" id="skr:BRX40_20660"/>
<gene>
    <name evidence="1" type="ORF">BRX40_20660</name>
    <name evidence="2" type="ORF">CA257_03255</name>
    <name evidence="3" type="ORF">DAH66_18025</name>
</gene>
<organism evidence="1 4">
    <name type="scientific">Sphingomonas koreensis</name>
    <dbReference type="NCBI Taxonomy" id="93064"/>
    <lineage>
        <taxon>Bacteria</taxon>
        <taxon>Pseudomonadati</taxon>
        <taxon>Pseudomonadota</taxon>
        <taxon>Alphaproteobacteria</taxon>
        <taxon>Sphingomonadales</taxon>
        <taxon>Sphingomonadaceae</taxon>
        <taxon>Sphingomonas</taxon>
    </lineage>
</organism>
<name>A0A1L6JF17_9SPHN</name>
<sequence length="90" mass="10010">MSDTPPDRLSVNPKSPHFNAELLQRGIGIRFKGNERRDVEEYSISEGWIRVQLGKKTDRKGDPLTIKLNGPVEAWFESAADGAGEASEEI</sequence>
<reference evidence="4" key="2">
    <citation type="submission" date="2016-12" db="EMBL/GenBank/DDBJ databases">
        <title>Whole genome sequencing of Sphingomonas sp. ABOJV.</title>
        <authorList>
            <person name="Conlan S."/>
            <person name="Thomas P.J."/>
            <person name="Mullikin J."/>
            <person name="Palmore T.N."/>
            <person name="Frank K.M."/>
            <person name="Segre J.A."/>
        </authorList>
    </citation>
    <scope>NUCLEOTIDE SEQUENCE [LARGE SCALE GENOMIC DNA]</scope>
    <source>
        <strain evidence="4">ABOJV</strain>
    </source>
</reference>
<dbReference type="GO" id="GO:0004601">
    <property type="term" value="F:peroxidase activity"/>
    <property type="evidence" value="ECO:0007669"/>
    <property type="project" value="UniProtKB-KW"/>
</dbReference>
<keyword evidence="1" id="KW-0560">Oxidoreductase</keyword>
<dbReference type="Proteomes" id="UP000287746">
    <property type="component" value="Unassembled WGS sequence"/>
</dbReference>
<reference evidence="1" key="1">
    <citation type="submission" date="2016-12" db="EMBL/GenBank/DDBJ databases">
        <title>Whole genome sequencing of Sphingomonas koreensis.</title>
        <authorList>
            <person name="Conlan S."/>
            <person name="Thomas P.J."/>
            <person name="Mullikin J."/>
            <person name="Palmore T.N."/>
            <person name="Frank K.M."/>
            <person name="Segre J.A."/>
        </authorList>
    </citation>
    <scope>NUCLEOTIDE SEQUENCE</scope>
    <source>
        <strain evidence="1">ABOJV</strain>
    </source>
</reference>
<evidence type="ECO:0000313" key="2">
    <source>
        <dbReference type="EMBL" id="RSV07029.1"/>
    </source>
</evidence>
<proteinExistence type="predicted"/>
<dbReference type="EMBL" id="CP018820">
    <property type="protein sequence ID" value="APR54514.1"/>
    <property type="molecule type" value="Genomic_DNA"/>
</dbReference>
<accession>A0A1L6JF17</accession>
<dbReference type="OrthoDB" id="8756821at2"/>
<dbReference type="GeneID" id="44134981"/>
<dbReference type="Proteomes" id="UP000185161">
    <property type="component" value="Chromosome"/>
</dbReference>